<feature type="region of interest" description="Disordered" evidence="1">
    <location>
        <begin position="25"/>
        <end position="60"/>
    </location>
</feature>
<gene>
    <name evidence="2" type="ORF">IC230_26210</name>
</gene>
<accession>A0A927GGB0</accession>
<keyword evidence="3" id="KW-1185">Reference proteome</keyword>
<comment type="caution">
    <text evidence="2">The sequence shown here is derived from an EMBL/GenBank/DDBJ whole genome shotgun (WGS) entry which is preliminary data.</text>
</comment>
<sequence length="60" mass="7081">MKPMNTEETPNKTIALLRRLAAEKRETKRQMRESFETDPEVQNAIARLKQRTYESESKSL</sequence>
<organism evidence="2 3">
    <name type="scientific">Spirosoma validum</name>
    <dbReference type="NCBI Taxonomy" id="2771355"/>
    <lineage>
        <taxon>Bacteria</taxon>
        <taxon>Pseudomonadati</taxon>
        <taxon>Bacteroidota</taxon>
        <taxon>Cytophagia</taxon>
        <taxon>Cytophagales</taxon>
        <taxon>Cytophagaceae</taxon>
        <taxon>Spirosoma</taxon>
    </lineage>
</organism>
<proteinExistence type="predicted"/>
<name>A0A927GGB0_9BACT</name>
<dbReference type="Proteomes" id="UP000653797">
    <property type="component" value="Unassembled WGS sequence"/>
</dbReference>
<feature type="compositionally biased region" description="Basic and acidic residues" evidence="1">
    <location>
        <begin position="51"/>
        <end position="60"/>
    </location>
</feature>
<dbReference type="EMBL" id="JACXAA010000012">
    <property type="protein sequence ID" value="MBD2756415.1"/>
    <property type="molecule type" value="Genomic_DNA"/>
</dbReference>
<feature type="compositionally biased region" description="Basic and acidic residues" evidence="1">
    <location>
        <begin position="25"/>
        <end position="35"/>
    </location>
</feature>
<protein>
    <submittedName>
        <fullName evidence="2">Uncharacterized protein</fullName>
    </submittedName>
</protein>
<reference evidence="2" key="1">
    <citation type="submission" date="2020-09" db="EMBL/GenBank/DDBJ databases">
        <authorList>
            <person name="Kim M.K."/>
        </authorList>
    </citation>
    <scope>NUCLEOTIDE SEQUENCE</scope>
    <source>
        <strain evidence="2">BT704</strain>
    </source>
</reference>
<evidence type="ECO:0000256" key="1">
    <source>
        <dbReference type="SAM" id="MobiDB-lite"/>
    </source>
</evidence>
<evidence type="ECO:0000313" key="3">
    <source>
        <dbReference type="Proteomes" id="UP000653797"/>
    </source>
</evidence>
<evidence type="ECO:0000313" key="2">
    <source>
        <dbReference type="EMBL" id="MBD2756415.1"/>
    </source>
</evidence>
<dbReference type="AlphaFoldDB" id="A0A927GGB0"/>